<dbReference type="PROSITE" id="PS51257">
    <property type="entry name" value="PROKAR_LIPOPROTEIN"/>
    <property type="match status" value="1"/>
</dbReference>
<evidence type="ECO:0000313" key="2">
    <source>
        <dbReference type="Proteomes" id="UP000001075"/>
    </source>
</evidence>
<dbReference type="EMBL" id="JH000173">
    <property type="protein sequence ID" value="EGV96222.1"/>
    <property type="molecule type" value="Genomic_DNA"/>
</dbReference>
<name>G3H6F1_CRIGR</name>
<evidence type="ECO:0000313" key="1">
    <source>
        <dbReference type="EMBL" id="EGV96222.1"/>
    </source>
</evidence>
<gene>
    <name evidence="1" type="ORF">I79_005908</name>
</gene>
<dbReference type="InParanoid" id="G3H6F1"/>
<sequence length="65" mass="7311">MAIHRDAPITTVVISGSCRQWFRCGSSPGEILPEFLQARTGVLFFPLKEFHCLLSPPNYYKAAKL</sequence>
<proteinExistence type="predicted"/>
<reference evidence="2" key="1">
    <citation type="journal article" date="2011" name="Nat. Biotechnol.">
        <title>The genomic sequence of the Chinese hamster ovary (CHO)-K1 cell line.</title>
        <authorList>
            <person name="Xu X."/>
            <person name="Nagarajan H."/>
            <person name="Lewis N.E."/>
            <person name="Pan S."/>
            <person name="Cai Z."/>
            <person name="Liu X."/>
            <person name="Chen W."/>
            <person name="Xie M."/>
            <person name="Wang W."/>
            <person name="Hammond S."/>
            <person name="Andersen M.R."/>
            <person name="Neff N."/>
            <person name="Passarelli B."/>
            <person name="Koh W."/>
            <person name="Fan H.C."/>
            <person name="Wang J."/>
            <person name="Gui Y."/>
            <person name="Lee K.H."/>
            <person name="Betenbaugh M.J."/>
            <person name="Quake S.R."/>
            <person name="Famili I."/>
            <person name="Palsson B.O."/>
            <person name="Wang J."/>
        </authorList>
    </citation>
    <scope>NUCLEOTIDE SEQUENCE [LARGE SCALE GENOMIC DNA]</scope>
    <source>
        <strain evidence="2">CHO K1 cell line</strain>
    </source>
</reference>
<protein>
    <submittedName>
        <fullName evidence="1">Uncharacterized protein</fullName>
    </submittedName>
</protein>
<dbReference type="AlphaFoldDB" id="G3H6F1"/>
<dbReference type="Proteomes" id="UP000001075">
    <property type="component" value="Unassembled WGS sequence"/>
</dbReference>
<accession>G3H6F1</accession>
<organism evidence="1 2">
    <name type="scientific">Cricetulus griseus</name>
    <name type="common">Chinese hamster</name>
    <name type="synonym">Cricetulus barabensis griseus</name>
    <dbReference type="NCBI Taxonomy" id="10029"/>
    <lineage>
        <taxon>Eukaryota</taxon>
        <taxon>Metazoa</taxon>
        <taxon>Chordata</taxon>
        <taxon>Craniata</taxon>
        <taxon>Vertebrata</taxon>
        <taxon>Euteleostomi</taxon>
        <taxon>Mammalia</taxon>
        <taxon>Eutheria</taxon>
        <taxon>Euarchontoglires</taxon>
        <taxon>Glires</taxon>
        <taxon>Rodentia</taxon>
        <taxon>Myomorpha</taxon>
        <taxon>Muroidea</taxon>
        <taxon>Cricetidae</taxon>
        <taxon>Cricetinae</taxon>
        <taxon>Cricetulus</taxon>
    </lineage>
</organism>